<gene>
    <name evidence="15" type="ORF">DCS_00770</name>
</gene>
<evidence type="ECO:0000256" key="3">
    <source>
        <dbReference type="ARBA" id="ARBA00022490"/>
    </source>
</evidence>
<keyword evidence="4" id="KW-0808">Transferase</keyword>
<comment type="function">
    <text evidence="13">Self-glucosylating initiator of glycogen synthesis. It catalyzes the formation of a short alpha (1,4)-glucosyl chain covalently attached via a glucose 1-O-tyrosyl linkage to internal tyrosine residues and these chains act as primers for the elongation reaction catalyzed by glycogen synthase.</text>
</comment>
<dbReference type="AlphaFoldDB" id="A0A151GR96"/>
<evidence type="ECO:0000256" key="8">
    <source>
        <dbReference type="ARBA" id="ARBA00023211"/>
    </source>
</evidence>
<evidence type="ECO:0000256" key="7">
    <source>
        <dbReference type="ARBA" id="ARBA00023180"/>
    </source>
</evidence>
<dbReference type="FunFam" id="3.90.550.10:FF:000092">
    <property type="entry name" value="Glycogenin 2"/>
    <property type="match status" value="1"/>
</dbReference>
<name>A0A151GR96_DRECN</name>
<evidence type="ECO:0000256" key="5">
    <source>
        <dbReference type="ARBA" id="ARBA00022723"/>
    </source>
</evidence>
<keyword evidence="5" id="KW-0479">Metal-binding</keyword>
<evidence type="ECO:0000256" key="6">
    <source>
        <dbReference type="ARBA" id="ARBA00023056"/>
    </source>
</evidence>
<keyword evidence="6" id="KW-0320">Glycogen biosynthesis</keyword>
<feature type="region of interest" description="Disordered" evidence="14">
    <location>
        <begin position="362"/>
        <end position="383"/>
    </location>
</feature>
<comment type="catalytic activity">
    <reaction evidence="12">
        <text>L-tyrosyl-[glycogenin] + UDP-alpha-D-glucose = alpha-D-glucosyl-L-tyrosyl-[glycogenin] + UDP + H(+)</text>
        <dbReference type="Rhea" id="RHEA:23360"/>
        <dbReference type="Rhea" id="RHEA-COMP:14604"/>
        <dbReference type="Rhea" id="RHEA-COMP:14605"/>
        <dbReference type="ChEBI" id="CHEBI:15378"/>
        <dbReference type="ChEBI" id="CHEBI:46858"/>
        <dbReference type="ChEBI" id="CHEBI:58223"/>
        <dbReference type="ChEBI" id="CHEBI:58885"/>
        <dbReference type="ChEBI" id="CHEBI:140573"/>
        <dbReference type="EC" id="2.4.1.186"/>
    </reaction>
</comment>
<dbReference type="PANTHER" id="PTHR11183">
    <property type="entry name" value="GLYCOGENIN SUBFAMILY MEMBER"/>
    <property type="match status" value="1"/>
</dbReference>
<accession>A0A151GR96</accession>
<keyword evidence="16" id="KW-1185">Reference proteome</keyword>
<dbReference type="RefSeq" id="XP_040658989.1">
    <property type="nucleotide sequence ID" value="XM_040798106.1"/>
</dbReference>
<evidence type="ECO:0000256" key="9">
    <source>
        <dbReference type="ARBA" id="ARBA00038162"/>
    </source>
</evidence>
<dbReference type="InterPro" id="IPR050587">
    <property type="entry name" value="GNT1/Glycosyltrans_8"/>
</dbReference>
<dbReference type="GO" id="GO:0046872">
    <property type="term" value="F:metal ion binding"/>
    <property type="evidence" value="ECO:0007669"/>
    <property type="project" value="UniProtKB-KW"/>
</dbReference>
<dbReference type="Proteomes" id="UP000076580">
    <property type="component" value="Chromosome 01"/>
</dbReference>
<proteinExistence type="inferred from homology"/>
<dbReference type="Gene3D" id="3.90.550.10">
    <property type="entry name" value="Spore Coat Polysaccharide Biosynthesis Protein SpsA, Chain A"/>
    <property type="match status" value="1"/>
</dbReference>
<keyword evidence="7" id="KW-0325">Glycoprotein</keyword>
<organism evidence="15 16">
    <name type="scientific">Drechmeria coniospora</name>
    <name type="common">Nematophagous fungus</name>
    <name type="synonym">Meria coniospora</name>
    <dbReference type="NCBI Taxonomy" id="98403"/>
    <lineage>
        <taxon>Eukaryota</taxon>
        <taxon>Fungi</taxon>
        <taxon>Dikarya</taxon>
        <taxon>Ascomycota</taxon>
        <taxon>Pezizomycotina</taxon>
        <taxon>Sordariomycetes</taxon>
        <taxon>Hypocreomycetidae</taxon>
        <taxon>Hypocreales</taxon>
        <taxon>Ophiocordycipitaceae</taxon>
        <taxon>Drechmeria</taxon>
    </lineage>
</organism>
<evidence type="ECO:0000256" key="2">
    <source>
        <dbReference type="ARBA" id="ARBA00004496"/>
    </source>
</evidence>
<feature type="region of interest" description="Disordered" evidence="14">
    <location>
        <begin position="692"/>
        <end position="712"/>
    </location>
</feature>
<evidence type="ECO:0000256" key="1">
    <source>
        <dbReference type="ARBA" id="ARBA00001936"/>
    </source>
</evidence>
<dbReference type="STRING" id="98403.A0A151GR96"/>
<evidence type="ECO:0000256" key="4">
    <source>
        <dbReference type="ARBA" id="ARBA00022679"/>
    </source>
</evidence>
<keyword evidence="8" id="KW-0464">Manganese</keyword>
<evidence type="ECO:0000256" key="10">
    <source>
        <dbReference type="ARBA" id="ARBA00038934"/>
    </source>
</evidence>
<dbReference type="GeneID" id="63713413"/>
<dbReference type="InterPro" id="IPR002495">
    <property type="entry name" value="Glyco_trans_8"/>
</dbReference>
<dbReference type="GO" id="GO:0008466">
    <property type="term" value="F:glycogenin glucosyltransferase activity"/>
    <property type="evidence" value="ECO:0007669"/>
    <property type="project" value="UniProtKB-EC"/>
</dbReference>
<protein>
    <recommendedName>
        <fullName evidence="10">glycogenin glucosyltransferase</fullName>
        <ecNumber evidence="10">2.4.1.186</ecNumber>
    </recommendedName>
</protein>
<comment type="caution">
    <text evidence="15">The sequence shown here is derived from an EMBL/GenBank/DDBJ whole genome shotgun (WGS) entry which is preliminary data.</text>
</comment>
<evidence type="ECO:0000256" key="14">
    <source>
        <dbReference type="SAM" id="MobiDB-lite"/>
    </source>
</evidence>
<feature type="compositionally biased region" description="Polar residues" evidence="14">
    <location>
        <begin position="528"/>
        <end position="540"/>
    </location>
</feature>
<evidence type="ECO:0000313" key="15">
    <source>
        <dbReference type="EMBL" id="KYK59637.1"/>
    </source>
</evidence>
<evidence type="ECO:0000313" key="16">
    <source>
        <dbReference type="Proteomes" id="UP000076580"/>
    </source>
</evidence>
<evidence type="ECO:0000256" key="11">
    <source>
        <dbReference type="ARBA" id="ARBA00050886"/>
    </source>
</evidence>
<evidence type="ECO:0000256" key="13">
    <source>
        <dbReference type="ARBA" id="ARBA00057883"/>
    </source>
</evidence>
<feature type="compositionally biased region" description="Polar residues" evidence="14">
    <location>
        <begin position="369"/>
        <end position="379"/>
    </location>
</feature>
<feature type="region of interest" description="Disordered" evidence="14">
    <location>
        <begin position="527"/>
        <end position="548"/>
    </location>
</feature>
<dbReference type="InParanoid" id="A0A151GR96"/>
<keyword evidence="3" id="KW-0963">Cytoplasm</keyword>
<reference evidence="15 16" key="1">
    <citation type="journal article" date="2016" name="Sci. Rep.">
        <title>Insights into Adaptations to a Near-Obligate Nematode Endoparasitic Lifestyle from the Finished Genome of Drechmeria coniospora.</title>
        <authorList>
            <person name="Zhang L."/>
            <person name="Zhou Z."/>
            <person name="Guo Q."/>
            <person name="Fokkens L."/>
            <person name="Miskei M."/>
            <person name="Pocsi I."/>
            <person name="Zhang W."/>
            <person name="Chen M."/>
            <person name="Wang L."/>
            <person name="Sun Y."/>
            <person name="Donzelli B.G."/>
            <person name="Gibson D.M."/>
            <person name="Nelson D.R."/>
            <person name="Luo J.G."/>
            <person name="Rep M."/>
            <person name="Liu H."/>
            <person name="Yang S."/>
            <person name="Wang J."/>
            <person name="Krasnoff S.B."/>
            <person name="Xu Y."/>
            <person name="Molnar I."/>
            <person name="Lin M."/>
        </authorList>
    </citation>
    <scope>NUCLEOTIDE SEQUENCE [LARGE SCALE GENOMIC DNA]</scope>
    <source>
        <strain evidence="15 16">ARSEF 6962</strain>
    </source>
</reference>
<dbReference type="Pfam" id="PF01501">
    <property type="entry name" value="Glyco_transf_8"/>
    <property type="match status" value="1"/>
</dbReference>
<evidence type="ECO:0000256" key="12">
    <source>
        <dbReference type="ARBA" id="ARBA00052293"/>
    </source>
</evidence>
<dbReference type="SUPFAM" id="SSF53448">
    <property type="entry name" value="Nucleotide-diphospho-sugar transferases"/>
    <property type="match status" value="1"/>
</dbReference>
<dbReference type="EC" id="2.4.1.186" evidence="10"/>
<dbReference type="CDD" id="cd02537">
    <property type="entry name" value="GT8_Glycogenin"/>
    <property type="match status" value="1"/>
</dbReference>
<comment type="similarity">
    <text evidence="9">Belongs to the glycosyltransferase 8 family. Glycogenin subfamily.</text>
</comment>
<dbReference type="EMBL" id="LAYC01000001">
    <property type="protein sequence ID" value="KYK59637.1"/>
    <property type="molecule type" value="Genomic_DNA"/>
</dbReference>
<sequence length="779" mass="86307">MTSQVTYLQARKSQPVIGPSWARSFCPDSETSAGSPAKSFIERHGDTCEQLPHLRDGKSTYPNMKAWHSIATILQVLLLNDSYLPGALVLAHSLRDAGTTQKLAVFITLDSVSAEAIALLKTVFDHVFPVPRIRNEQPANLYLMNRADLHSAFTKINLWKQTQFTKIVYIDADIVAYRAPDELFHIPHAFSAAPDIGWPDIFNTGVMVITPNMGDYYAMLAMAERNISFDGADQGLLNMHFGRGFNRLPFTYNVTPSAHYQYVPAYRHFQSSISMVHFIGSSKPWLSDRNASHGATLYDEMVGRWWAVYDRHYRFLEASSQQPQTSPVDFLSSFIRRAFQSGAIVTKESHNGIIINGHDSAAAKDETSSHQAPESSKSDGTAHPWNHWPHDFSAYTLYALAGIEIEAQSSPSTGDRCSAEVENVQEPMFTPSWDAQRVWTDRQSPPPGSKPEAANFPATHYEMSTDTEPFIPPARYPSPPRNMWYEVPKEAALLPTKQPRQIFPWEVDRPKPSRAFANERPVVVPIEQESSSNLAGPSQSQEDEQLSPMSTDMAASFNYGNSFPRVNAWDDVPEIDRYVERFRRHHRVGSQQAVGGFSGPLSPIAADLASKKLPSTKVTDFPSAEERPSLPVTPAPIQPALWTQGVTGDHDNRGNIPLPEAEGVPVQTAWDPAEQLQKLAMQQSEALLRRLGGDESQRNREIPSRPLPFGSDPITSPTHVVWAAPPAVLSPQPVSSVKNLVQNMNKADEFVIVGAEATLSGARLKRRGSPAPTSEDAKA</sequence>
<comment type="cofactor">
    <cofactor evidence="1">
        <name>Mn(2+)</name>
        <dbReference type="ChEBI" id="CHEBI:29035"/>
    </cofactor>
</comment>
<dbReference type="GO" id="GO:0005737">
    <property type="term" value="C:cytoplasm"/>
    <property type="evidence" value="ECO:0007669"/>
    <property type="project" value="UniProtKB-SubCell"/>
</dbReference>
<comment type="catalytic activity">
    <reaction evidence="11">
        <text>[1,4-alpha-D-glucosyl](n)-L-tyrosyl-[glycogenin] + UDP-alpha-D-glucose = [1,4-alpha-D-glucosyl](n+1)-L-tyrosyl-[glycogenin] + UDP + H(+)</text>
        <dbReference type="Rhea" id="RHEA:56560"/>
        <dbReference type="Rhea" id="RHEA-COMP:14606"/>
        <dbReference type="Rhea" id="RHEA-COMP:14607"/>
        <dbReference type="ChEBI" id="CHEBI:15378"/>
        <dbReference type="ChEBI" id="CHEBI:58223"/>
        <dbReference type="ChEBI" id="CHEBI:58885"/>
        <dbReference type="ChEBI" id="CHEBI:140574"/>
        <dbReference type="EC" id="2.4.1.186"/>
    </reaction>
</comment>
<feature type="compositionally biased region" description="Basic and acidic residues" evidence="14">
    <location>
        <begin position="692"/>
        <end position="703"/>
    </location>
</feature>
<dbReference type="InterPro" id="IPR029044">
    <property type="entry name" value="Nucleotide-diphossugar_trans"/>
</dbReference>
<dbReference type="GO" id="GO:0005978">
    <property type="term" value="P:glycogen biosynthetic process"/>
    <property type="evidence" value="ECO:0007669"/>
    <property type="project" value="UniProtKB-KW"/>
</dbReference>
<comment type="subcellular location">
    <subcellularLocation>
        <location evidence="2">Cytoplasm</location>
    </subcellularLocation>
</comment>